<dbReference type="InterPro" id="IPR002725">
    <property type="entry name" value="YgjP-like_metallopeptidase"/>
</dbReference>
<dbReference type="PANTHER" id="PTHR30399">
    <property type="entry name" value="UNCHARACTERIZED PROTEIN YGJP"/>
    <property type="match status" value="1"/>
</dbReference>
<dbReference type="Gene3D" id="3.30.2010.10">
    <property type="entry name" value="Metalloproteases ('zincins'), catalytic domain"/>
    <property type="match status" value="1"/>
</dbReference>
<proteinExistence type="predicted"/>
<evidence type="ECO:0000259" key="1">
    <source>
        <dbReference type="Pfam" id="PF01863"/>
    </source>
</evidence>
<keyword evidence="2" id="KW-0482">Metalloprotease</keyword>
<protein>
    <submittedName>
        <fullName evidence="2">Zinc metalloprotease</fullName>
    </submittedName>
</protein>
<keyword evidence="2" id="KW-0378">Hydrolase</keyword>
<sequence>MVMFVSLNSMSSLKFKKTLSYQGNNLRYTITYKEQKHIILRVVQGKVRISAPFNTPDWEVEKIIYKNISKIVTVQNQHIIGSVYDFNTLKPWVKIFHNEIEIVIDENLTRSKIEDNKIYMKNYFDQEEQIKKLYSILAKHYKNWFISRTIDWSLKMNIQFRNVNVKLMKAKWGYCLPKELKIAFNTKLLHFTEEIISYVIIHELTHILYPNHSKEFWHFVERYCPEYKKLQTLLNSTGI</sequence>
<evidence type="ECO:0000313" key="3">
    <source>
        <dbReference type="Proteomes" id="UP000231896"/>
    </source>
</evidence>
<keyword evidence="2" id="KW-0645">Protease</keyword>
<dbReference type="PANTHER" id="PTHR30399:SF1">
    <property type="entry name" value="UTP PYROPHOSPHATASE"/>
    <property type="match status" value="1"/>
</dbReference>
<dbReference type="EMBL" id="CP024964">
    <property type="protein sequence ID" value="ATZ18359.1"/>
    <property type="molecule type" value="Genomic_DNA"/>
</dbReference>
<dbReference type="GO" id="GO:0006508">
    <property type="term" value="P:proteolysis"/>
    <property type="evidence" value="ECO:0007669"/>
    <property type="project" value="UniProtKB-KW"/>
</dbReference>
<keyword evidence="3" id="KW-1185">Reference proteome</keyword>
<feature type="domain" description="YgjP-like metallopeptidase" evidence="1">
    <location>
        <begin position="36"/>
        <end position="236"/>
    </location>
</feature>
<dbReference type="Proteomes" id="UP000231896">
    <property type="component" value="Chromosome"/>
</dbReference>
<name>A0A2K8NX13_9MOLU</name>
<gene>
    <name evidence="2" type="ORF">EMELA_v1c08760</name>
</gene>
<dbReference type="Pfam" id="PF01863">
    <property type="entry name" value="YgjP-like"/>
    <property type="match status" value="1"/>
</dbReference>
<reference evidence="2 3" key="1">
    <citation type="submission" date="2017-11" db="EMBL/GenBank/DDBJ databases">
        <title>Genome sequence of Entomoplasma melaleucae M1 (ATCC 49191).</title>
        <authorList>
            <person name="Lo W.-S."/>
            <person name="Gasparich G.E."/>
            <person name="Kuo C.-H."/>
        </authorList>
    </citation>
    <scope>NUCLEOTIDE SEQUENCE [LARGE SCALE GENOMIC DNA]</scope>
    <source>
        <strain evidence="2 3">M1</strain>
    </source>
</reference>
<dbReference type="GO" id="GO:0008237">
    <property type="term" value="F:metallopeptidase activity"/>
    <property type="evidence" value="ECO:0007669"/>
    <property type="project" value="UniProtKB-KW"/>
</dbReference>
<dbReference type="InterPro" id="IPR053136">
    <property type="entry name" value="UTP_pyrophosphatase-like"/>
</dbReference>
<dbReference type="CDD" id="cd07344">
    <property type="entry name" value="M48_yhfN_like"/>
    <property type="match status" value="1"/>
</dbReference>
<accession>A0A2K8NX13</accession>
<dbReference type="AlphaFoldDB" id="A0A2K8NX13"/>
<organism evidence="2 3">
    <name type="scientific">Mesoplasma melaleucae</name>
    <dbReference type="NCBI Taxonomy" id="81459"/>
    <lineage>
        <taxon>Bacteria</taxon>
        <taxon>Bacillati</taxon>
        <taxon>Mycoplasmatota</taxon>
        <taxon>Mollicutes</taxon>
        <taxon>Entomoplasmatales</taxon>
        <taxon>Entomoplasmataceae</taxon>
        <taxon>Mesoplasma</taxon>
    </lineage>
</organism>
<dbReference type="KEGG" id="eml:EMELA_v1c08760"/>
<evidence type="ECO:0000313" key="2">
    <source>
        <dbReference type="EMBL" id="ATZ18359.1"/>
    </source>
</evidence>